<dbReference type="CDD" id="cd17339">
    <property type="entry name" value="MFS_NIMT_CynX_like"/>
    <property type="match status" value="1"/>
</dbReference>
<feature type="transmembrane region" description="Helical" evidence="4">
    <location>
        <begin position="303"/>
        <end position="325"/>
    </location>
</feature>
<dbReference type="InterPro" id="IPR036259">
    <property type="entry name" value="MFS_trans_sf"/>
</dbReference>
<evidence type="ECO:0000256" key="3">
    <source>
        <dbReference type="ARBA" id="ARBA00023136"/>
    </source>
</evidence>
<feature type="transmembrane region" description="Helical" evidence="4">
    <location>
        <begin position="164"/>
        <end position="186"/>
    </location>
</feature>
<feature type="transmembrane region" description="Helical" evidence="4">
    <location>
        <begin position="73"/>
        <end position="92"/>
    </location>
</feature>
<organism evidence="6 7">
    <name type="scientific">Rhodovastum atsumiense</name>
    <dbReference type="NCBI Taxonomy" id="504468"/>
    <lineage>
        <taxon>Bacteria</taxon>
        <taxon>Pseudomonadati</taxon>
        <taxon>Pseudomonadota</taxon>
        <taxon>Alphaproteobacteria</taxon>
        <taxon>Acetobacterales</taxon>
        <taxon>Acetobacteraceae</taxon>
        <taxon>Rhodovastum</taxon>
    </lineage>
</organism>
<dbReference type="AlphaFoldDB" id="A0A5M6IM87"/>
<dbReference type="Proteomes" id="UP000325255">
    <property type="component" value="Unassembled WGS sequence"/>
</dbReference>
<evidence type="ECO:0000256" key="1">
    <source>
        <dbReference type="ARBA" id="ARBA00022692"/>
    </source>
</evidence>
<evidence type="ECO:0000313" key="7">
    <source>
        <dbReference type="Proteomes" id="UP000325255"/>
    </source>
</evidence>
<evidence type="ECO:0000256" key="2">
    <source>
        <dbReference type="ARBA" id="ARBA00022989"/>
    </source>
</evidence>
<dbReference type="Gene3D" id="1.20.1250.20">
    <property type="entry name" value="MFS general substrate transporter like domains"/>
    <property type="match status" value="2"/>
</dbReference>
<dbReference type="SUPFAM" id="SSF103473">
    <property type="entry name" value="MFS general substrate transporter"/>
    <property type="match status" value="1"/>
</dbReference>
<dbReference type="OrthoDB" id="5317164at2"/>
<feature type="transmembrane region" description="Helical" evidence="4">
    <location>
        <begin position="98"/>
        <end position="119"/>
    </location>
</feature>
<feature type="domain" description="Major facilitator superfamily (MFS) profile" evidence="5">
    <location>
        <begin position="213"/>
        <end position="396"/>
    </location>
</feature>
<dbReference type="InterPro" id="IPR020846">
    <property type="entry name" value="MFS_dom"/>
</dbReference>
<dbReference type="InterPro" id="IPR052524">
    <property type="entry name" value="MFS_Cyanate_Porter"/>
</dbReference>
<keyword evidence="7" id="KW-1185">Reference proteome</keyword>
<dbReference type="EMBL" id="VWPK01000052">
    <property type="protein sequence ID" value="KAA5609352.1"/>
    <property type="molecule type" value="Genomic_DNA"/>
</dbReference>
<dbReference type="GO" id="GO:0022857">
    <property type="term" value="F:transmembrane transporter activity"/>
    <property type="evidence" value="ECO:0007669"/>
    <property type="project" value="InterPro"/>
</dbReference>
<evidence type="ECO:0000256" key="4">
    <source>
        <dbReference type="SAM" id="Phobius"/>
    </source>
</evidence>
<gene>
    <name evidence="6" type="ORF">F1189_24455</name>
</gene>
<dbReference type="PANTHER" id="PTHR23523:SF2">
    <property type="entry name" value="2-NITROIMIDAZOLE TRANSPORTER"/>
    <property type="match status" value="1"/>
</dbReference>
<protein>
    <submittedName>
        <fullName evidence="6">MFS transporter</fullName>
    </submittedName>
</protein>
<feature type="transmembrane region" description="Helical" evidence="4">
    <location>
        <begin position="212"/>
        <end position="234"/>
    </location>
</feature>
<feature type="transmembrane region" description="Helical" evidence="4">
    <location>
        <begin position="337"/>
        <end position="360"/>
    </location>
</feature>
<dbReference type="PANTHER" id="PTHR23523">
    <property type="match status" value="1"/>
</dbReference>
<reference evidence="6 7" key="1">
    <citation type="submission" date="2019-09" db="EMBL/GenBank/DDBJ databases">
        <title>Genome sequence of Rhodovastum atsumiense, a diverse member of the Acetobacteraceae family of non-sulfur purple photosynthetic bacteria.</title>
        <authorList>
            <person name="Meyer T."/>
            <person name="Kyndt J."/>
        </authorList>
    </citation>
    <scope>NUCLEOTIDE SEQUENCE [LARGE SCALE GENOMIC DNA]</scope>
    <source>
        <strain evidence="6 7">DSM 21279</strain>
    </source>
</reference>
<feature type="transmembrane region" description="Helical" evidence="4">
    <location>
        <begin position="44"/>
        <end position="66"/>
    </location>
</feature>
<proteinExistence type="predicted"/>
<feature type="transmembrane region" description="Helical" evidence="4">
    <location>
        <begin position="278"/>
        <end position="297"/>
    </location>
</feature>
<comment type="caution">
    <text evidence="6">The sequence shown here is derived from an EMBL/GenBank/DDBJ whole genome shotgun (WGS) entry which is preliminary data.</text>
</comment>
<feature type="transmembrane region" description="Helical" evidence="4">
    <location>
        <begin position="131"/>
        <end position="152"/>
    </location>
</feature>
<evidence type="ECO:0000313" key="6">
    <source>
        <dbReference type="EMBL" id="KAA5609352.1"/>
    </source>
</evidence>
<sequence length="396" mass="39804">MKAVGKASGLGAAVTVVLIGFNLRPALSSIGPVLDEIMQGLQVSAGAASVLTTAPVLCLGLFGPFAPLLARRFGIEATILLALAIVALGTALRGAGSLAPLLGGSLLAGAGIAIGNVLMPALLKRDFPTRLPLMTGVLSMALCVGAAIAAGVTAPLRVAFGGDWAAALASWAVPVLLAMAVAGLVWRHRLGRDAAGGPARLRRVGGLWRQPLAWQVTLFMGLQSALAYSMFGWLAPILRSRGDDAVTAGLVVSVSILAQTLASLPTPLLAARLRRQSLPAVALMLLSTGSFLALLAAPLAWQWLLAISLGIGMGGAFALALLLIVQRAGDDHAAAALSGMAQSVGYSLAAGGPLVVGVLYDAMGNWSGAGVLFGVVGLGGAVAGALAGRPRVVHAR</sequence>
<accession>A0A5M6IM87</accession>
<dbReference type="Pfam" id="PF07690">
    <property type="entry name" value="MFS_1"/>
    <property type="match status" value="1"/>
</dbReference>
<keyword evidence="2 4" id="KW-1133">Transmembrane helix</keyword>
<keyword evidence="1 4" id="KW-0812">Transmembrane</keyword>
<keyword evidence="3 4" id="KW-0472">Membrane</keyword>
<name>A0A5M6IM87_9PROT</name>
<evidence type="ECO:0000259" key="5">
    <source>
        <dbReference type="PROSITE" id="PS50850"/>
    </source>
</evidence>
<dbReference type="PROSITE" id="PS50850">
    <property type="entry name" value="MFS"/>
    <property type="match status" value="1"/>
</dbReference>
<feature type="transmembrane region" description="Helical" evidence="4">
    <location>
        <begin position="246"/>
        <end position="271"/>
    </location>
</feature>
<dbReference type="InterPro" id="IPR011701">
    <property type="entry name" value="MFS"/>
</dbReference>
<feature type="transmembrane region" description="Helical" evidence="4">
    <location>
        <begin position="366"/>
        <end position="387"/>
    </location>
</feature>
<dbReference type="RefSeq" id="WP_150043773.1">
    <property type="nucleotide sequence ID" value="NZ_OW485601.1"/>
</dbReference>